<dbReference type="SUPFAM" id="SSF53041">
    <property type="entry name" value="Resolvase-like"/>
    <property type="match status" value="1"/>
</dbReference>
<reference evidence="4" key="1">
    <citation type="submission" date="2023-05" db="EMBL/GenBank/DDBJ databases">
        <authorList>
            <person name="Zhang X."/>
        </authorList>
    </citation>
    <scope>NUCLEOTIDE SEQUENCE</scope>
    <source>
        <strain evidence="4">BD1B2-1</strain>
    </source>
</reference>
<gene>
    <name evidence="4" type="ORF">QNI22_33570</name>
</gene>
<dbReference type="InterPro" id="IPR036162">
    <property type="entry name" value="Resolvase-like_N_sf"/>
</dbReference>
<evidence type="ECO:0000313" key="4">
    <source>
        <dbReference type="EMBL" id="MDJ1505634.1"/>
    </source>
</evidence>
<keyword evidence="1" id="KW-0238">DNA-binding</keyword>
<sequence>MQTFVAYYRVSTQKQGRSGLGLDAQRSDVEKYVTGKGILIAEFTEVESGRKNNRQQLQTAIAKAKENSAVLVVAKLDRLSRDAGFTIQLSNSDVNFVCVDNPHINKMTIGILSLVNQDEAERTSLRTKMALAEKRKKIEQGNYTNSTLDPVTGQHRMMKPDKKGIYRLGNPNGYSLQMSRLGVEAIKRIAANNKNTIRAKNVIRDALRADPTVSLSFLANRLNAYGLSTTRNKTFTKYNVAYLTNVVREELKKDGVK</sequence>
<accession>A0AAE3R8D1</accession>
<dbReference type="Pfam" id="PF00239">
    <property type="entry name" value="Resolvase"/>
    <property type="match status" value="1"/>
</dbReference>
<feature type="domain" description="Resolvase/invertase-type recombinase catalytic" evidence="3">
    <location>
        <begin position="4"/>
        <end position="143"/>
    </location>
</feature>
<dbReference type="InterPro" id="IPR050639">
    <property type="entry name" value="SSR_resolvase"/>
</dbReference>
<dbReference type="CDD" id="cd00338">
    <property type="entry name" value="Ser_Recombinase"/>
    <property type="match status" value="1"/>
</dbReference>
<protein>
    <submittedName>
        <fullName evidence="4">Recombinase family protein</fullName>
    </submittedName>
</protein>
<keyword evidence="2" id="KW-0233">DNA recombination</keyword>
<dbReference type="PANTHER" id="PTHR30461">
    <property type="entry name" value="DNA-INVERTASE FROM LAMBDOID PROPHAGE"/>
    <property type="match status" value="1"/>
</dbReference>
<dbReference type="SMART" id="SM00857">
    <property type="entry name" value="Resolvase"/>
    <property type="match status" value="1"/>
</dbReference>
<evidence type="ECO:0000256" key="2">
    <source>
        <dbReference type="ARBA" id="ARBA00023172"/>
    </source>
</evidence>
<organism evidence="4 5">
    <name type="scientific">Xanthocytophaga agilis</name>
    <dbReference type="NCBI Taxonomy" id="3048010"/>
    <lineage>
        <taxon>Bacteria</taxon>
        <taxon>Pseudomonadati</taxon>
        <taxon>Bacteroidota</taxon>
        <taxon>Cytophagia</taxon>
        <taxon>Cytophagales</taxon>
        <taxon>Rhodocytophagaceae</taxon>
        <taxon>Xanthocytophaga</taxon>
    </lineage>
</organism>
<evidence type="ECO:0000313" key="5">
    <source>
        <dbReference type="Proteomes" id="UP001232063"/>
    </source>
</evidence>
<dbReference type="Proteomes" id="UP001232063">
    <property type="component" value="Unassembled WGS sequence"/>
</dbReference>
<name>A0AAE3R8D1_9BACT</name>
<dbReference type="GO" id="GO:0003677">
    <property type="term" value="F:DNA binding"/>
    <property type="evidence" value="ECO:0007669"/>
    <property type="project" value="UniProtKB-KW"/>
</dbReference>
<dbReference type="PANTHER" id="PTHR30461:SF2">
    <property type="entry name" value="SERINE RECOMBINASE PINE-RELATED"/>
    <property type="match status" value="1"/>
</dbReference>
<dbReference type="EMBL" id="JASJOU010000017">
    <property type="protein sequence ID" value="MDJ1505634.1"/>
    <property type="molecule type" value="Genomic_DNA"/>
</dbReference>
<dbReference type="GO" id="GO:0000150">
    <property type="term" value="F:DNA strand exchange activity"/>
    <property type="evidence" value="ECO:0007669"/>
    <property type="project" value="InterPro"/>
</dbReference>
<evidence type="ECO:0000259" key="3">
    <source>
        <dbReference type="SMART" id="SM00857"/>
    </source>
</evidence>
<comment type="caution">
    <text evidence="4">The sequence shown here is derived from an EMBL/GenBank/DDBJ whole genome shotgun (WGS) entry which is preliminary data.</text>
</comment>
<dbReference type="RefSeq" id="WP_314517866.1">
    <property type="nucleotide sequence ID" value="NZ_JASJOU010000017.1"/>
</dbReference>
<dbReference type="Gene3D" id="3.40.50.1390">
    <property type="entry name" value="Resolvase, N-terminal catalytic domain"/>
    <property type="match status" value="1"/>
</dbReference>
<dbReference type="InterPro" id="IPR006119">
    <property type="entry name" value="Resolv_N"/>
</dbReference>
<proteinExistence type="predicted"/>
<evidence type="ECO:0000256" key="1">
    <source>
        <dbReference type="ARBA" id="ARBA00023125"/>
    </source>
</evidence>
<dbReference type="AlphaFoldDB" id="A0AAE3R8D1"/>
<keyword evidence="5" id="KW-1185">Reference proteome</keyword>